<accession>G7YU19</accession>
<sequence length="606" mass="69818">MISQYSNKPMRLFVHFSVYKTCYPYKNFKVSEWPVSSPSRNPIADLWGKMYAGRSGVNLGRSVSQIVCKSIQVNRLKVTTCFLTVLPKSTFLCKAKQDLARYQQAWTSMAMHCQVFRSAPRIYCGLCSHLPTFRLDVGYHKLNECYNKVCRGIRLPDDHMTVRPAETLYFYPSSIEEVDRTAAQIEVKNEIRGSGYPTSLIKRHLRRVLVPVAEPNRDWIGTAVIPYKPGTWEVIRRILNKANIKVAFQKGNTLCFALVQLKDRFPASRDCVYTTKCNDCTKVYIGQTARGLHNRIGEHRRKISRPLKNANEYQAFLKDSATAKHALDTGHKIELENVEFLRQGLRSKLPRLMAETVEIGKHPSVNRMEDVKLASACMSNNKADIVEIIGETDHLAEVENEWRAFAFEENVGSSVSVDGRRQVENIGMYGLVWVVGDLVTEEDALSLDVFQRCCFTWWQFDVHPEKEYHTRQTGTRFIRCGNYITCWIGPVDNKDFPVLGLIKLIERTQKRRRPQELLAFGFALLPKGQLDHHHRTVLQLFYSQKEGECKFRCPFRKGSSTDKTRHKAREFRCADECFWAIPNCIITDGYYAAWDQCNICIFDDEV</sequence>
<organism evidence="2 3">
    <name type="scientific">Clonorchis sinensis</name>
    <name type="common">Chinese liver fluke</name>
    <dbReference type="NCBI Taxonomy" id="79923"/>
    <lineage>
        <taxon>Eukaryota</taxon>
        <taxon>Metazoa</taxon>
        <taxon>Spiralia</taxon>
        <taxon>Lophotrochozoa</taxon>
        <taxon>Platyhelminthes</taxon>
        <taxon>Trematoda</taxon>
        <taxon>Digenea</taxon>
        <taxon>Opisthorchiida</taxon>
        <taxon>Opisthorchiata</taxon>
        <taxon>Opisthorchiidae</taxon>
        <taxon>Clonorchis</taxon>
    </lineage>
</organism>
<protein>
    <recommendedName>
        <fullName evidence="1">C2H2-type domain-containing protein</fullName>
    </recommendedName>
</protein>
<evidence type="ECO:0000259" key="1">
    <source>
        <dbReference type="PROSITE" id="PS00028"/>
    </source>
</evidence>
<dbReference type="PANTHER" id="PTHR21301">
    <property type="entry name" value="REVERSE TRANSCRIPTASE"/>
    <property type="match status" value="1"/>
</dbReference>
<dbReference type="InterPro" id="IPR013087">
    <property type="entry name" value="Znf_C2H2_type"/>
</dbReference>
<gene>
    <name evidence="2" type="ORF">CLF_110913</name>
</gene>
<evidence type="ECO:0000313" key="2">
    <source>
        <dbReference type="EMBL" id="GAA56449.1"/>
    </source>
</evidence>
<reference evidence="2" key="1">
    <citation type="journal article" date="2011" name="Genome Biol.">
        <title>The draft genome of the carcinogenic human liver fluke Clonorchis sinensis.</title>
        <authorList>
            <person name="Wang X."/>
            <person name="Chen W."/>
            <person name="Huang Y."/>
            <person name="Sun J."/>
            <person name="Men J."/>
            <person name="Liu H."/>
            <person name="Luo F."/>
            <person name="Guo L."/>
            <person name="Lv X."/>
            <person name="Deng C."/>
            <person name="Zhou C."/>
            <person name="Fan Y."/>
            <person name="Li X."/>
            <person name="Huang L."/>
            <person name="Hu Y."/>
            <person name="Liang C."/>
            <person name="Hu X."/>
            <person name="Xu J."/>
            <person name="Yu X."/>
        </authorList>
    </citation>
    <scope>NUCLEOTIDE SEQUENCE [LARGE SCALE GENOMIC DNA]</scope>
    <source>
        <strain evidence="2">Henan</strain>
    </source>
</reference>
<dbReference type="CDD" id="cd10442">
    <property type="entry name" value="GIY-YIG_PLEs"/>
    <property type="match status" value="1"/>
</dbReference>
<dbReference type="Proteomes" id="UP000008909">
    <property type="component" value="Unassembled WGS sequence"/>
</dbReference>
<dbReference type="AlphaFoldDB" id="G7YU19"/>
<dbReference type="PROSITE" id="PS00028">
    <property type="entry name" value="ZINC_FINGER_C2H2_1"/>
    <property type="match status" value="1"/>
</dbReference>
<keyword evidence="3" id="KW-1185">Reference proteome</keyword>
<dbReference type="PANTHER" id="PTHR21301:SF10">
    <property type="entry name" value="REVERSE TRANSCRIPTASE DOMAIN-CONTAINING PROTEIN"/>
    <property type="match status" value="1"/>
</dbReference>
<reference key="2">
    <citation type="submission" date="2011-10" db="EMBL/GenBank/DDBJ databases">
        <title>The genome and transcriptome sequence of Clonorchis sinensis provide insights into the carcinogenic liver fluke.</title>
        <authorList>
            <person name="Wang X."/>
            <person name="Huang Y."/>
            <person name="Chen W."/>
            <person name="Liu H."/>
            <person name="Guo L."/>
            <person name="Chen Y."/>
            <person name="Luo F."/>
            <person name="Zhou W."/>
            <person name="Sun J."/>
            <person name="Mao Q."/>
            <person name="Liang P."/>
            <person name="Zhou C."/>
            <person name="Tian Y."/>
            <person name="Men J."/>
            <person name="Lv X."/>
            <person name="Huang L."/>
            <person name="Zhou J."/>
            <person name="Hu Y."/>
            <person name="Li R."/>
            <person name="Zhang F."/>
            <person name="Lei H."/>
            <person name="Li X."/>
            <person name="Hu X."/>
            <person name="Liang C."/>
            <person name="Xu J."/>
            <person name="Wu Z."/>
            <person name="Yu X."/>
        </authorList>
    </citation>
    <scope>NUCLEOTIDE SEQUENCE</scope>
    <source>
        <strain>Henan</strain>
    </source>
</reference>
<evidence type="ECO:0000313" key="3">
    <source>
        <dbReference type="Proteomes" id="UP000008909"/>
    </source>
</evidence>
<feature type="domain" description="C2H2-type" evidence="1">
    <location>
        <begin position="277"/>
        <end position="299"/>
    </location>
</feature>
<proteinExistence type="predicted"/>
<dbReference type="EMBL" id="DF144260">
    <property type="protein sequence ID" value="GAA56449.1"/>
    <property type="molecule type" value="Genomic_DNA"/>
</dbReference>
<name>G7YU19_CLOSI</name>